<evidence type="ECO:0000256" key="3">
    <source>
        <dbReference type="SAM" id="MobiDB-lite"/>
    </source>
</evidence>
<dbReference type="InterPro" id="IPR011344">
    <property type="entry name" value="ssDNA-bd"/>
</dbReference>
<dbReference type="PANTHER" id="PTHR10302:SF27">
    <property type="entry name" value="SINGLE-STRANDED DNA-BINDING PROTEIN"/>
    <property type="match status" value="1"/>
</dbReference>
<dbReference type="PANTHER" id="PTHR10302">
    <property type="entry name" value="SINGLE-STRANDED DNA-BINDING PROTEIN"/>
    <property type="match status" value="1"/>
</dbReference>
<dbReference type="Gene3D" id="2.40.50.140">
    <property type="entry name" value="Nucleic acid-binding proteins"/>
    <property type="match status" value="1"/>
</dbReference>
<dbReference type="InterPro" id="IPR000424">
    <property type="entry name" value="Primosome_PriB/ssb"/>
</dbReference>
<dbReference type="InterPro" id="IPR012340">
    <property type="entry name" value="NA-bd_OB-fold"/>
</dbReference>
<reference evidence="4" key="1">
    <citation type="journal article" date="2021" name="Proc. Natl. Acad. Sci. U.S.A.">
        <title>A Catalog of Tens of Thousands of Viruses from Human Metagenomes Reveals Hidden Associations with Chronic Diseases.</title>
        <authorList>
            <person name="Tisza M.J."/>
            <person name="Buck C.B."/>
        </authorList>
    </citation>
    <scope>NUCLEOTIDE SEQUENCE</scope>
    <source>
        <strain evidence="4">CtXPh6</strain>
    </source>
</reference>
<dbReference type="Pfam" id="PF00436">
    <property type="entry name" value="SSB"/>
    <property type="match status" value="1"/>
</dbReference>
<organism evidence="4">
    <name type="scientific">Siphoviridae sp. ctXPh6</name>
    <dbReference type="NCBI Taxonomy" id="2827578"/>
    <lineage>
        <taxon>Viruses</taxon>
        <taxon>Duplodnaviria</taxon>
        <taxon>Heunggongvirae</taxon>
        <taxon>Uroviricota</taxon>
        <taxon>Caudoviricetes</taxon>
    </lineage>
</organism>
<dbReference type="GO" id="GO:0006260">
    <property type="term" value="P:DNA replication"/>
    <property type="evidence" value="ECO:0007669"/>
    <property type="project" value="InterPro"/>
</dbReference>
<dbReference type="GO" id="GO:0009295">
    <property type="term" value="C:nucleoid"/>
    <property type="evidence" value="ECO:0007669"/>
    <property type="project" value="TreeGrafter"/>
</dbReference>
<accession>A0A8S5LK82</accession>
<proteinExistence type="inferred from homology"/>
<evidence type="ECO:0000256" key="1">
    <source>
        <dbReference type="ARBA" id="ARBA00023125"/>
    </source>
</evidence>
<evidence type="ECO:0000256" key="2">
    <source>
        <dbReference type="PROSITE-ProRule" id="PRU00252"/>
    </source>
</evidence>
<dbReference type="CDD" id="cd04496">
    <property type="entry name" value="SSB_OBF"/>
    <property type="match status" value="1"/>
</dbReference>
<dbReference type="NCBIfam" id="TIGR00621">
    <property type="entry name" value="ssb"/>
    <property type="match status" value="1"/>
</dbReference>
<protein>
    <submittedName>
        <fullName evidence="4">Single strand binding protein</fullName>
    </submittedName>
</protein>
<dbReference type="PROSITE" id="PS50935">
    <property type="entry name" value="SSB"/>
    <property type="match status" value="1"/>
</dbReference>
<feature type="region of interest" description="Disordered" evidence="3">
    <location>
        <begin position="136"/>
        <end position="155"/>
    </location>
</feature>
<name>A0A8S5LK82_9CAUD</name>
<dbReference type="HAMAP" id="MF_00984">
    <property type="entry name" value="SSB"/>
    <property type="match status" value="1"/>
</dbReference>
<keyword evidence="1 2" id="KW-0238">DNA-binding</keyword>
<evidence type="ECO:0000313" key="4">
    <source>
        <dbReference type="EMBL" id="DAD70248.1"/>
    </source>
</evidence>
<dbReference type="GO" id="GO:0003697">
    <property type="term" value="F:single-stranded DNA binding"/>
    <property type="evidence" value="ECO:0007669"/>
    <property type="project" value="InterPro"/>
</dbReference>
<dbReference type="EMBL" id="BK015862">
    <property type="protein sequence ID" value="DAD70248.1"/>
    <property type="molecule type" value="Genomic_DNA"/>
</dbReference>
<dbReference type="SUPFAM" id="SSF50249">
    <property type="entry name" value="Nucleic acid-binding proteins"/>
    <property type="match status" value="1"/>
</dbReference>
<sequence length="155" mass="16764">MNTVQITGNLAKDPIIRATKTGKAVASFSVGVSKRITKQNGDTLELTDWVNVTAWGKLAEAVGNELTKGSYVFIEGRYSTRSYDTPDGQRRYVTEVVANMIAKPIGSNMQSGNAGVSGGTSVTQFSAPVKFEDMGTVSKEPGYNQPEYEQDEIPF</sequence>